<comment type="caution">
    <text evidence="2">The sequence shown here is derived from an EMBL/GenBank/DDBJ whole genome shotgun (WGS) entry which is preliminary data.</text>
</comment>
<organism evidence="2">
    <name type="scientific">Brassica cretica</name>
    <name type="common">Mustard</name>
    <dbReference type="NCBI Taxonomy" id="69181"/>
    <lineage>
        <taxon>Eukaryota</taxon>
        <taxon>Viridiplantae</taxon>
        <taxon>Streptophyta</taxon>
        <taxon>Embryophyta</taxon>
        <taxon>Tracheophyta</taxon>
        <taxon>Spermatophyta</taxon>
        <taxon>Magnoliopsida</taxon>
        <taxon>eudicotyledons</taxon>
        <taxon>Gunneridae</taxon>
        <taxon>Pentapetalae</taxon>
        <taxon>rosids</taxon>
        <taxon>malvids</taxon>
        <taxon>Brassicales</taxon>
        <taxon>Brassicaceae</taxon>
        <taxon>Brassiceae</taxon>
        <taxon>Brassica</taxon>
    </lineage>
</organism>
<accession>A0A8S9K4X4</accession>
<evidence type="ECO:0000313" key="2">
    <source>
        <dbReference type="EMBL" id="KAF2588396.1"/>
    </source>
</evidence>
<reference evidence="2" key="1">
    <citation type="submission" date="2019-12" db="EMBL/GenBank/DDBJ databases">
        <title>Genome sequencing and annotation of Brassica cretica.</title>
        <authorList>
            <person name="Studholme D.J."/>
            <person name="Sarris P.F."/>
        </authorList>
    </citation>
    <scope>NUCLEOTIDE SEQUENCE</scope>
    <source>
        <strain evidence="2">PFS-102/07</strain>
        <tissue evidence="2">Leaf</tissue>
    </source>
</reference>
<feature type="transmembrane region" description="Helical" evidence="1">
    <location>
        <begin position="51"/>
        <end position="74"/>
    </location>
</feature>
<name>A0A8S9K4X4_BRACR</name>
<protein>
    <submittedName>
        <fullName evidence="2">Uncharacterized protein</fullName>
    </submittedName>
</protein>
<sequence length="94" mass="10077">MTGPSLFLYGGVRVPVRVDGFSSALTKVCRECGTIACGLALEAFQMLPCGWIYLGTGVWLFYLRFGGGFGVVYVPMEVFFLSCRSLFGVVACGG</sequence>
<keyword evidence="1" id="KW-0812">Transmembrane</keyword>
<dbReference type="AlphaFoldDB" id="A0A8S9K4X4"/>
<evidence type="ECO:0000256" key="1">
    <source>
        <dbReference type="SAM" id="Phobius"/>
    </source>
</evidence>
<keyword evidence="1" id="KW-1133">Transmembrane helix</keyword>
<dbReference type="EMBL" id="QGKY02000190">
    <property type="protein sequence ID" value="KAF2588396.1"/>
    <property type="molecule type" value="Genomic_DNA"/>
</dbReference>
<gene>
    <name evidence="2" type="ORF">F2Q70_00040526</name>
</gene>
<proteinExistence type="predicted"/>
<keyword evidence="1" id="KW-0472">Membrane</keyword>